<feature type="signal peptide" evidence="1">
    <location>
        <begin position="1"/>
        <end position="23"/>
    </location>
</feature>
<accession>A0A532V0H6</accession>
<dbReference type="EMBL" id="NJBN01000004">
    <property type="protein sequence ID" value="TKJ40639.1"/>
    <property type="molecule type" value="Genomic_DNA"/>
</dbReference>
<dbReference type="SUPFAM" id="SSF69318">
    <property type="entry name" value="Integrin alpha N-terminal domain"/>
    <property type="match status" value="1"/>
</dbReference>
<evidence type="ECO:0000256" key="1">
    <source>
        <dbReference type="SAM" id="SignalP"/>
    </source>
</evidence>
<gene>
    <name evidence="2" type="ORF">CEE37_06660</name>
</gene>
<dbReference type="InterPro" id="IPR028994">
    <property type="entry name" value="Integrin_alpha_N"/>
</dbReference>
<comment type="caution">
    <text evidence="2">The sequence shown here is derived from an EMBL/GenBank/DDBJ whole genome shotgun (WGS) entry which is preliminary data.</text>
</comment>
<proteinExistence type="predicted"/>
<dbReference type="Proteomes" id="UP000319619">
    <property type="component" value="Unassembled WGS sequence"/>
</dbReference>
<feature type="chain" id="PRO_5022155469" evidence="1">
    <location>
        <begin position="24"/>
        <end position="104"/>
    </location>
</feature>
<sequence length="104" mass="11690">MKMKKLCCLLTVFLFAAATWAQAPNFDYGYLITNDEGYIVEGNVYDAPEFGDWDDDGDQDMMVGVFYNGNIYYYENVALPGIEPEFAPYYEITADGSPISVSYG</sequence>
<reference evidence="2 3" key="1">
    <citation type="submission" date="2017-06" db="EMBL/GenBank/DDBJ databases">
        <title>Novel microbial phyla capable of carbon fixation and sulfur reduction in deep-sea sediments.</title>
        <authorList>
            <person name="Huang J."/>
            <person name="Baker B."/>
            <person name="Wang Y."/>
        </authorList>
    </citation>
    <scope>NUCLEOTIDE SEQUENCE [LARGE SCALE GENOMIC DNA]</scope>
    <source>
        <strain evidence="2">B3_LCP</strain>
    </source>
</reference>
<name>A0A532V0H6_UNCL8</name>
<evidence type="ECO:0000313" key="2">
    <source>
        <dbReference type="EMBL" id="TKJ40639.1"/>
    </source>
</evidence>
<evidence type="ECO:0000313" key="3">
    <source>
        <dbReference type="Proteomes" id="UP000319619"/>
    </source>
</evidence>
<dbReference type="AlphaFoldDB" id="A0A532V0H6"/>
<organism evidence="2 3">
    <name type="scientific">candidate division LCP-89 bacterium B3_LCP</name>
    <dbReference type="NCBI Taxonomy" id="2012998"/>
    <lineage>
        <taxon>Bacteria</taxon>
        <taxon>Pseudomonadati</taxon>
        <taxon>Bacteria division LCP-89</taxon>
    </lineage>
</organism>
<protein>
    <submittedName>
        <fullName evidence="2">Uncharacterized protein</fullName>
    </submittedName>
</protein>
<keyword evidence="1" id="KW-0732">Signal</keyword>